<organism evidence="8 9">
    <name type="scientific">Zunongwangia profunda</name>
    <dbReference type="NCBI Taxonomy" id="398743"/>
    <lineage>
        <taxon>Bacteria</taxon>
        <taxon>Pseudomonadati</taxon>
        <taxon>Bacteroidota</taxon>
        <taxon>Flavobacteriia</taxon>
        <taxon>Flavobacteriales</taxon>
        <taxon>Flavobacteriaceae</taxon>
        <taxon>Zunongwangia</taxon>
    </lineage>
</organism>
<comment type="caution">
    <text evidence="8">The sequence shown here is derived from an EMBL/GenBank/DDBJ whole genome shotgun (WGS) entry which is preliminary data.</text>
</comment>
<evidence type="ECO:0000259" key="7">
    <source>
        <dbReference type="Pfam" id="PF14322"/>
    </source>
</evidence>
<evidence type="ECO:0000256" key="5">
    <source>
        <dbReference type="ARBA" id="ARBA00023237"/>
    </source>
</evidence>
<evidence type="ECO:0000256" key="1">
    <source>
        <dbReference type="ARBA" id="ARBA00004442"/>
    </source>
</evidence>
<keyword evidence="4" id="KW-0472">Membrane</keyword>
<dbReference type="GO" id="GO:0009279">
    <property type="term" value="C:cell outer membrane"/>
    <property type="evidence" value="ECO:0007669"/>
    <property type="project" value="UniProtKB-SubCell"/>
</dbReference>
<dbReference type="SUPFAM" id="SSF48452">
    <property type="entry name" value="TPR-like"/>
    <property type="match status" value="1"/>
</dbReference>
<dbReference type="AlphaFoldDB" id="A0A3D5IYZ6"/>
<protein>
    <submittedName>
        <fullName evidence="8">RagB/SusD family nutrient uptake outer membrane protein</fullName>
    </submittedName>
</protein>
<dbReference type="OMA" id="FGYYTWQ"/>
<reference evidence="8 9" key="1">
    <citation type="journal article" date="2018" name="Nat. Biotechnol.">
        <title>A standardized bacterial taxonomy based on genome phylogeny substantially revises the tree of life.</title>
        <authorList>
            <person name="Parks D.H."/>
            <person name="Chuvochina M."/>
            <person name="Waite D.W."/>
            <person name="Rinke C."/>
            <person name="Skarshewski A."/>
            <person name="Chaumeil P.A."/>
            <person name="Hugenholtz P."/>
        </authorList>
    </citation>
    <scope>NUCLEOTIDE SEQUENCE [LARGE SCALE GENOMIC DNA]</scope>
    <source>
        <strain evidence="8">UBA9359</strain>
    </source>
</reference>
<name>A0A3D5IYZ6_9FLAO</name>
<evidence type="ECO:0000259" key="6">
    <source>
        <dbReference type="Pfam" id="PF07980"/>
    </source>
</evidence>
<dbReference type="InterPro" id="IPR033985">
    <property type="entry name" value="SusD-like_N"/>
</dbReference>
<comment type="similarity">
    <text evidence="2">Belongs to the SusD family.</text>
</comment>
<keyword evidence="5" id="KW-0998">Cell outer membrane</keyword>
<evidence type="ECO:0000256" key="3">
    <source>
        <dbReference type="ARBA" id="ARBA00022729"/>
    </source>
</evidence>
<comment type="subcellular location">
    <subcellularLocation>
        <location evidence="1">Cell outer membrane</location>
    </subcellularLocation>
</comment>
<dbReference type="PROSITE" id="PS51257">
    <property type="entry name" value="PROKAR_LIPOPROTEIN"/>
    <property type="match status" value="1"/>
</dbReference>
<dbReference type="Proteomes" id="UP000264330">
    <property type="component" value="Unassembled WGS sequence"/>
</dbReference>
<evidence type="ECO:0000256" key="4">
    <source>
        <dbReference type="ARBA" id="ARBA00023136"/>
    </source>
</evidence>
<gene>
    <name evidence="8" type="ORF">DGQ38_08680</name>
</gene>
<sequence length="474" mass="53847">MLRNIKFSIIILFGVLLTFGCENFLEGDDAGRASIPVFFSDVDGIKAALPGAYSRVYEYYDSEFYLYPEVAGDLLELSAIGENVKMFSQYNFVSEPDQEATAVGHIWAKGYDALANVNNILEYQPLLSTQFPNNKDELLGIRAEALFLRALIHFDLVRTYAQTYTYTEDASHLGIPALTLTPAENELNPRNTMAVVYDQIITDLQEAVDLFSDFPEADYLVPYRGSEMASRALLSKVYLYMQEWDNARAQAHIVLQNVGLTPHDDYVEMFRTLETGEEAIFVLSGQQKVSQVGKFYATSDPIAKASPKLMEVFSDTSDVRLNLLQEKSGTYQTLKYSRPEVNQIEFGSDLYVLRASEVLLIQAEAAIELNDFEQAKESIIRIQSRALNIPEDSLQIKLNTKDELLGVLEKERIKELNFEGQRLFDITRWHHNLKRYENTSSNVKELAYPSHLFALPIPLREINANENIIQNEGY</sequence>
<evidence type="ECO:0000313" key="9">
    <source>
        <dbReference type="Proteomes" id="UP000264330"/>
    </source>
</evidence>
<feature type="domain" description="RagB/SusD" evidence="6">
    <location>
        <begin position="313"/>
        <end position="474"/>
    </location>
</feature>
<feature type="domain" description="SusD-like N-terminal" evidence="7">
    <location>
        <begin position="52"/>
        <end position="239"/>
    </location>
</feature>
<keyword evidence="3" id="KW-0732">Signal</keyword>
<dbReference type="RefSeq" id="WP_013072953.1">
    <property type="nucleotide sequence ID" value="NZ_CAJXAW010000053.1"/>
</dbReference>
<dbReference type="InterPro" id="IPR012944">
    <property type="entry name" value="SusD_RagB_dom"/>
</dbReference>
<accession>A0A3D5IYZ6</accession>
<dbReference type="Pfam" id="PF07980">
    <property type="entry name" value="SusD_RagB"/>
    <property type="match status" value="1"/>
</dbReference>
<proteinExistence type="inferred from homology"/>
<evidence type="ECO:0000256" key="2">
    <source>
        <dbReference type="ARBA" id="ARBA00006275"/>
    </source>
</evidence>
<evidence type="ECO:0000313" key="8">
    <source>
        <dbReference type="EMBL" id="HCV81109.1"/>
    </source>
</evidence>
<dbReference type="Gene3D" id="1.25.40.390">
    <property type="match status" value="2"/>
</dbReference>
<dbReference type="Pfam" id="PF14322">
    <property type="entry name" value="SusD-like_3"/>
    <property type="match status" value="1"/>
</dbReference>
<dbReference type="EMBL" id="DPMF01000205">
    <property type="protein sequence ID" value="HCV81109.1"/>
    <property type="molecule type" value="Genomic_DNA"/>
</dbReference>
<dbReference type="InterPro" id="IPR011990">
    <property type="entry name" value="TPR-like_helical_dom_sf"/>
</dbReference>